<dbReference type="InterPro" id="IPR052172">
    <property type="entry name" value="UxaA_altronate/galactarate_dh"/>
</dbReference>
<evidence type="ECO:0000256" key="1">
    <source>
        <dbReference type="ARBA" id="ARBA00010986"/>
    </source>
</evidence>
<dbReference type="GO" id="GO:0016829">
    <property type="term" value="F:lyase activity"/>
    <property type="evidence" value="ECO:0007669"/>
    <property type="project" value="UniProtKB-KW"/>
</dbReference>
<proteinExistence type="inferred from homology"/>
<dbReference type="Pfam" id="PF20629">
    <property type="entry name" value="GD_AH_C"/>
    <property type="match status" value="1"/>
</dbReference>
<dbReference type="PANTHER" id="PTHR30536">
    <property type="entry name" value="ALTRONATE/GALACTARATE DEHYDRATASE"/>
    <property type="match status" value="1"/>
</dbReference>
<evidence type="ECO:0000259" key="3">
    <source>
        <dbReference type="SMART" id="SM00858"/>
    </source>
</evidence>
<dbReference type="GO" id="GO:0019698">
    <property type="term" value="P:D-galacturonate catabolic process"/>
    <property type="evidence" value="ECO:0007669"/>
    <property type="project" value="TreeGrafter"/>
</dbReference>
<protein>
    <submittedName>
        <fullName evidence="4">Galactonate dehydratase</fullName>
    </submittedName>
</protein>
<evidence type="ECO:0000313" key="4">
    <source>
        <dbReference type="EMBL" id="OYN85296.1"/>
    </source>
</evidence>
<keyword evidence="2" id="KW-0456">Lyase</keyword>
<dbReference type="PANTHER" id="PTHR30536:SF5">
    <property type="entry name" value="ALTRONATE DEHYDRATASE"/>
    <property type="match status" value="1"/>
</dbReference>
<comment type="similarity">
    <text evidence="1">Belongs to the UxaA family.</text>
</comment>
<gene>
    <name evidence="4" type="ORF">CGZ92_10865</name>
</gene>
<dbReference type="InterPro" id="IPR007392">
    <property type="entry name" value="GD_AH_second"/>
</dbReference>
<dbReference type="Proteomes" id="UP000216533">
    <property type="component" value="Unassembled WGS sequence"/>
</dbReference>
<evidence type="ECO:0000313" key="5">
    <source>
        <dbReference type="Proteomes" id="UP000216533"/>
    </source>
</evidence>
<dbReference type="InterPro" id="IPR048332">
    <property type="entry name" value="GD_AH_C"/>
</dbReference>
<dbReference type="RefSeq" id="WP_094451401.1">
    <property type="nucleotide sequence ID" value="NZ_NMVI01000025.1"/>
</dbReference>
<dbReference type="SMART" id="SM00858">
    <property type="entry name" value="SAF"/>
    <property type="match status" value="1"/>
</dbReference>
<dbReference type="Gene3D" id="2.30.130.110">
    <property type="match status" value="1"/>
</dbReference>
<dbReference type="Pfam" id="PF04295">
    <property type="entry name" value="GD_AH_second"/>
    <property type="match status" value="1"/>
</dbReference>
<name>A0A255E1C4_9ACTN</name>
<evidence type="ECO:0000256" key="2">
    <source>
        <dbReference type="ARBA" id="ARBA00023239"/>
    </source>
</evidence>
<feature type="domain" description="SAF" evidence="3">
    <location>
        <begin position="18"/>
        <end position="95"/>
    </location>
</feature>
<dbReference type="CDD" id="cd11613">
    <property type="entry name" value="SAF_AH_GD"/>
    <property type="match status" value="1"/>
</dbReference>
<organism evidence="4 5">
    <name type="scientific">Parenemella sanctibonifatiensis</name>
    <dbReference type="NCBI Taxonomy" id="2016505"/>
    <lineage>
        <taxon>Bacteria</taxon>
        <taxon>Bacillati</taxon>
        <taxon>Actinomycetota</taxon>
        <taxon>Actinomycetes</taxon>
        <taxon>Propionibacteriales</taxon>
        <taxon>Propionibacteriaceae</taxon>
        <taxon>Parenemella</taxon>
    </lineage>
</organism>
<reference evidence="4 5" key="1">
    <citation type="submission" date="2017-07" db="EMBL/GenBank/DDBJ databases">
        <title>Draft whole genome sequences of clinical Proprionibacteriaceae strains.</title>
        <authorList>
            <person name="Bernier A.-M."/>
            <person name="Bernard K."/>
            <person name="Domingo M.-C."/>
        </authorList>
    </citation>
    <scope>NUCLEOTIDE SEQUENCE [LARGE SCALE GENOMIC DNA]</scope>
    <source>
        <strain evidence="4 5">NML 160184</strain>
    </source>
</reference>
<dbReference type="AlphaFoldDB" id="A0A255E1C4"/>
<accession>A0A255E1C4</accession>
<dbReference type="InterPro" id="IPR044144">
    <property type="entry name" value="SAF_UxaA/GarD"/>
</dbReference>
<dbReference type="EMBL" id="NMVI01000025">
    <property type="protein sequence ID" value="OYN85296.1"/>
    <property type="molecule type" value="Genomic_DNA"/>
</dbReference>
<dbReference type="InterPro" id="IPR013974">
    <property type="entry name" value="SAF"/>
</dbReference>
<sequence>MTTTTSDVTDLLLVSPHDDVAVALHEIPEGHRARTSAGATVPVLGADGGGPVPAGHKVALRRMAAGDLVHKYGQVIGVLTADVELGGHIHSHNLGMPERASREGVEKAAVKPGFAQTRERTFQGIVRADGSVATRNYIGILTSVNCSATVAKLIARQFDGVDLPGIDGVVALTHTSGCGLADEGMGWDILRRTLSGYAQHVNIAGLVVVGLGCEINTVQGLMEHIGQIDKPVVDFTIQELGGSREAIARGAEVVKALADQVGVTQRQPVGLDKLVLGLQCGGSDAWSGMSANPVLGYASDAIVAAGGTSILGETPEVFGAEHLLAARATDPEVAAELLRRIDWWEEYTASHGTTMDGNPSAGNKAGGITTIVEKSLGAVVKAGHAPLSAVVDYAAPLRTGMGLVHMDTPGYDPVSATGMVAGGANLICFTTGRGSVFGSKPAPTIKIATNSTMATAMAGDMDMDCGAVVDGRATIPELGEKLLDLICAVASGERTFSEELGAGSEEMVPWQIGAVL</sequence>
<comment type="caution">
    <text evidence="4">The sequence shown here is derived from an EMBL/GenBank/DDBJ whole genome shotgun (WGS) entry which is preliminary data.</text>
</comment>